<sequence length="142" mass="15417">MTPRDFALLAQEAYSAKPDIGKADSASRAIARQTAGCRVDAARGRAAAMNGRRVMPNAEGWITNDLQPGEYGRSTHPRATGTRVGWWQVCAPDGSQGSISPDVHTVTEHEDGTITVSPSLDFSKRRSGAWHGWLERGVWRSV</sequence>
<proteinExistence type="predicted"/>
<organism evidence="1 2">
    <name type="scientific">Burkholderia vietnamiensis</name>
    <dbReference type="NCBI Taxonomy" id="60552"/>
    <lineage>
        <taxon>Bacteria</taxon>
        <taxon>Pseudomonadati</taxon>
        <taxon>Pseudomonadota</taxon>
        <taxon>Betaproteobacteria</taxon>
        <taxon>Burkholderiales</taxon>
        <taxon>Burkholderiaceae</taxon>
        <taxon>Burkholderia</taxon>
        <taxon>Burkholderia cepacia complex</taxon>
    </lineage>
</organism>
<comment type="caution">
    <text evidence="1">The sequence shown here is derived from an EMBL/GenBank/DDBJ whole genome shotgun (WGS) entry which is preliminary data.</text>
</comment>
<dbReference type="Proteomes" id="UP001171620">
    <property type="component" value="Unassembled WGS sequence"/>
</dbReference>
<dbReference type="EMBL" id="JAUJRV010000008">
    <property type="protein sequence ID" value="MDN7795813.1"/>
    <property type="molecule type" value="Genomic_DNA"/>
</dbReference>
<accession>A0AAW7T4R0</accession>
<protein>
    <submittedName>
        <fullName evidence="1">Uncharacterized protein</fullName>
    </submittedName>
</protein>
<dbReference type="AlphaFoldDB" id="A0AAW7T4R0"/>
<gene>
    <name evidence="1" type="ORF">QZM33_12805</name>
</gene>
<evidence type="ECO:0000313" key="1">
    <source>
        <dbReference type="EMBL" id="MDN7795813.1"/>
    </source>
</evidence>
<reference evidence="1" key="1">
    <citation type="submission" date="2023-07" db="EMBL/GenBank/DDBJ databases">
        <title>A collection of bacterial strains from the Burkholderia cepacia Research Laboratory and Repository.</title>
        <authorList>
            <person name="Lipuma J."/>
            <person name="Spilker T."/>
            <person name="Caverly L."/>
        </authorList>
    </citation>
    <scope>NUCLEOTIDE SEQUENCE</scope>
    <source>
        <strain evidence="1">AU44268</strain>
    </source>
</reference>
<evidence type="ECO:0000313" key="2">
    <source>
        <dbReference type="Proteomes" id="UP001171620"/>
    </source>
</evidence>
<name>A0AAW7T4R0_BURVI</name>